<accession>A0A4R4PX04</accession>
<feature type="transmembrane region" description="Helical" evidence="1">
    <location>
        <begin position="104"/>
        <end position="124"/>
    </location>
</feature>
<dbReference type="AlphaFoldDB" id="A0A4R4PX04"/>
<feature type="transmembrane region" description="Helical" evidence="1">
    <location>
        <begin position="63"/>
        <end position="84"/>
    </location>
</feature>
<evidence type="ECO:0008006" key="4">
    <source>
        <dbReference type="Google" id="ProtNLM"/>
    </source>
</evidence>
<sequence length="172" mass="19143">MDREPANYTRDGENSGERLDRHWNELLQELRLAQTGTQILFAFLLSIGFQSQFQAADQFTHHVYAATLIASALAVALFLAPVSFHRIVHRQGLRDRLVTITDRLTQFGLAFLVVAMAGGVLLALDVVLSRPVALGIVAAILIWFVVFWWLIPLLVRNNSDSDEVAVTGTDKT</sequence>
<dbReference type="Pfam" id="PF19853">
    <property type="entry name" value="DUF6328"/>
    <property type="match status" value="1"/>
</dbReference>
<dbReference type="Proteomes" id="UP000295075">
    <property type="component" value="Unassembled WGS sequence"/>
</dbReference>
<keyword evidence="1" id="KW-0812">Transmembrane</keyword>
<comment type="caution">
    <text evidence="2">The sequence shown here is derived from an EMBL/GenBank/DDBJ whole genome shotgun (WGS) entry which is preliminary data.</text>
</comment>
<dbReference type="RefSeq" id="WP_132409100.1">
    <property type="nucleotide sequence ID" value="NZ_SMKA01000099.1"/>
</dbReference>
<reference evidence="2 3" key="1">
    <citation type="submission" date="2019-03" db="EMBL/GenBank/DDBJ databases">
        <title>Draft genome sequences of novel Actinobacteria.</title>
        <authorList>
            <person name="Sahin N."/>
            <person name="Ay H."/>
            <person name="Saygin H."/>
        </authorList>
    </citation>
    <scope>NUCLEOTIDE SEQUENCE [LARGE SCALE GENOMIC DNA]</scope>
    <source>
        <strain evidence="2 3">JCM 30547</strain>
    </source>
</reference>
<protein>
    <recommendedName>
        <fullName evidence="4">Sodium:proton antiporter</fullName>
    </recommendedName>
</protein>
<name>A0A4R4PX04_9ACTN</name>
<gene>
    <name evidence="2" type="ORF">E1261_21330</name>
</gene>
<dbReference type="EMBL" id="SMKA01000099">
    <property type="protein sequence ID" value="TDC27076.1"/>
    <property type="molecule type" value="Genomic_DNA"/>
</dbReference>
<feature type="transmembrane region" description="Helical" evidence="1">
    <location>
        <begin position="131"/>
        <end position="151"/>
    </location>
</feature>
<feature type="transmembrane region" description="Helical" evidence="1">
    <location>
        <begin position="32"/>
        <end position="51"/>
    </location>
</feature>
<evidence type="ECO:0000256" key="1">
    <source>
        <dbReference type="SAM" id="Phobius"/>
    </source>
</evidence>
<evidence type="ECO:0000313" key="3">
    <source>
        <dbReference type="Proteomes" id="UP000295075"/>
    </source>
</evidence>
<dbReference type="InterPro" id="IPR046291">
    <property type="entry name" value="DUF6328"/>
</dbReference>
<organism evidence="2 3">
    <name type="scientific">Kribbella albertanoniae</name>
    <dbReference type="NCBI Taxonomy" id="1266829"/>
    <lineage>
        <taxon>Bacteria</taxon>
        <taxon>Bacillati</taxon>
        <taxon>Actinomycetota</taxon>
        <taxon>Actinomycetes</taxon>
        <taxon>Propionibacteriales</taxon>
        <taxon>Kribbellaceae</taxon>
        <taxon>Kribbella</taxon>
    </lineage>
</organism>
<keyword evidence="1" id="KW-1133">Transmembrane helix</keyword>
<evidence type="ECO:0000313" key="2">
    <source>
        <dbReference type="EMBL" id="TDC27076.1"/>
    </source>
</evidence>
<keyword evidence="1" id="KW-0472">Membrane</keyword>
<dbReference type="OrthoDB" id="3625784at2"/>
<proteinExistence type="predicted"/>
<keyword evidence="3" id="KW-1185">Reference proteome</keyword>